<dbReference type="Gene3D" id="3.30.70.260">
    <property type="match status" value="1"/>
</dbReference>
<dbReference type="InterPro" id="IPR045865">
    <property type="entry name" value="ACT-like_dom_sf"/>
</dbReference>
<dbReference type="GO" id="GO:0009099">
    <property type="term" value="P:L-valine biosynthetic process"/>
    <property type="evidence" value="ECO:0007669"/>
    <property type="project" value="UniProtKB-UniRule"/>
</dbReference>
<comment type="pathway">
    <text evidence="1 8">Amino-acid biosynthesis; L-isoleucine biosynthesis; L-isoleucine from 2-oxobutanoate: step 1/4.</text>
</comment>
<comment type="similarity">
    <text evidence="3 8">Belongs to the acetolactate synthase small subunit family.</text>
</comment>
<name>A0A927FBD8_9BACT</name>
<dbReference type="GO" id="GO:1990610">
    <property type="term" value="F:acetolactate synthase regulator activity"/>
    <property type="evidence" value="ECO:0007669"/>
    <property type="project" value="UniProtKB-UniRule"/>
</dbReference>
<evidence type="ECO:0000259" key="9">
    <source>
        <dbReference type="PROSITE" id="PS51671"/>
    </source>
</evidence>
<dbReference type="Pfam" id="PF10369">
    <property type="entry name" value="ALS_ss_C"/>
    <property type="match status" value="1"/>
</dbReference>
<evidence type="ECO:0000256" key="5">
    <source>
        <dbReference type="ARBA" id="ARBA00022605"/>
    </source>
</evidence>
<accession>A0A927FBD8</accession>
<dbReference type="Proteomes" id="UP000622317">
    <property type="component" value="Unassembled WGS sequence"/>
</dbReference>
<organism evidence="10 11">
    <name type="scientific">Pelagicoccus enzymogenes</name>
    <dbReference type="NCBI Taxonomy" id="2773457"/>
    <lineage>
        <taxon>Bacteria</taxon>
        <taxon>Pseudomonadati</taxon>
        <taxon>Verrucomicrobiota</taxon>
        <taxon>Opitutia</taxon>
        <taxon>Puniceicoccales</taxon>
        <taxon>Pelagicoccaceae</taxon>
        <taxon>Pelagicoccus</taxon>
    </lineage>
</organism>
<dbReference type="EMBL" id="JACYFG010000051">
    <property type="protein sequence ID" value="MBD5781982.1"/>
    <property type="molecule type" value="Genomic_DNA"/>
</dbReference>
<dbReference type="InterPro" id="IPR027271">
    <property type="entry name" value="Acetolactate_synth/TF_NikR_C"/>
</dbReference>
<feature type="domain" description="ACT" evidence="9">
    <location>
        <begin position="4"/>
        <end position="78"/>
    </location>
</feature>
<sequence length="156" mass="17174">MRHTISVLVENKFGVLARIAGLFSGRGFNIDTLNVAPTHDSELSRVTAVVRGDDAVLDQITKQLKKLINVVEVHDFKTGQAVSRELVMVKLKTTSENRGEIIQICDLFRAKIISVTHSDVVAEITGDEGKIEAFLNLIESFGIIELGRTGNLAMER</sequence>
<dbReference type="InterPro" id="IPR004789">
    <property type="entry name" value="Acetalactate_synth_ssu"/>
</dbReference>
<dbReference type="NCBIfam" id="TIGR00119">
    <property type="entry name" value="acolac_sm"/>
    <property type="match status" value="1"/>
</dbReference>
<evidence type="ECO:0000256" key="3">
    <source>
        <dbReference type="ARBA" id="ARBA00006341"/>
    </source>
</evidence>
<dbReference type="NCBIfam" id="NF008864">
    <property type="entry name" value="PRK11895.1"/>
    <property type="match status" value="1"/>
</dbReference>
<dbReference type="GO" id="GO:0003984">
    <property type="term" value="F:acetolactate synthase activity"/>
    <property type="evidence" value="ECO:0007669"/>
    <property type="project" value="UniProtKB-UniRule"/>
</dbReference>
<comment type="catalytic activity">
    <reaction evidence="7 8">
        <text>2 pyruvate + H(+) = (2S)-2-acetolactate + CO2</text>
        <dbReference type="Rhea" id="RHEA:25249"/>
        <dbReference type="ChEBI" id="CHEBI:15361"/>
        <dbReference type="ChEBI" id="CHEBI:15378"/>
        <dbReference type="ChEBI" id="CHEBI:16526"/>
        <dbReference type="ChEBI" id="CHEBI:58476"/>
        <dbReference type="EC" id="2.2.1.6"/>
    </reaction>
</comment>
<dbReference type="GO" id="GO:0009097">
    <property type="term" value="P:isoleucine biosynthetic process"/>
    <property type="evidence" value="ECO:0007669"/>
    <property type="project" value="UniProtKB-UniRule"/>
</dbReference>
<dbReference type="SUPFAM" id="SSF55021">
    <property type="entry name" value="ACT-like"/>
    <property type="match status" value="2"/>
</dbReference>
<keyword evidence="6 8" id="KW-0100">Branched-chain amino acid biosynthesis</keyword>
<evidence type="ECO:0000256" key="7">
    <source>
        <dbReference type="ARBA" id="ARBA00048670"/>
    </source>
</evidence>
<evidence type="ECO:0000256" key="4">
    <source>
        <dbReference type="ARBA" id="ARBA00011744"/>
    </source>
</evidence>
<dbReference type="InterPro" id="IPR002912">
    <property type="entry name" value="ACT_dom"/>
</dbReference>
<comment type="function">
    <text evidence="8">Catalyzes the conversion of 2 pyruvate molecules into acetolactate in the first common step of the biosynthetic pathway of the branched-amino acids such as leucine, isoleucine, and valine.</text>
</comment>
<dbReference type="AlphaFoldDB" id="A0A927FBD8"/>
<evidence type="ECO:0000256" key="2">
    <source>
        <dbReference type="ARBA" id="ARBA00005025"/>
    </source>
</evidence>
<dbReference type="Pfam" id="PF22629">
    <property type="entry name" value="ACT_AHAS_ss"/>
    <property type="match status" value="1"/>
</dbReference>
<comment type="subunit">
    <text evidence="4 8">Dimer of large and small chains.</text>
</comment>
<keyword evidence="11" id="KW-1185">Reference proteome</keyword>
<dbReference type="EC" id="2.2.1.6" evidence="8"/>
<proteinExistence type="inferred from homology"/>
<evidence type="ECO:0000313" key="10">
    <source>
        <dbReference type="EMBL" id="MBD5781982.1"/>
    </source>
</evidence>
<reference evidence="10" key="1">
    <citation type="submission" date="2020-09" db="EMBL/GenBank/DDBJ databases">
        <title>Pelagicoccus enzymogenes sp. nov. with an EPS production, isolated from marine sediment.</title>
        <authorList>
            <person name="Feng X."/>
        </authorList>
    </citation>
    <scope>NUCLEOTIDE SEQUENCE</scope>
    <source>
        <strain evidence="10">NFK12</strain>
    </source>
</reference>
<dbReference type="RefSeq" id="WP_191619055.1">
    <property type="nucleotide sequence ID" value="NZ_JACYFG010000051.1"/>
</dbReference>
<dbReference type="CDD" id="cd04878">
    <property type="entry name" value="ACT_AHAS"/>
    <property type="match status" value="1"/>
</dbReference>
<dbReference type="GO" id="GO:0005829">
    <property type="term" value="C:cytosol"/>
    <property type="evidence" value="ECO:0007669"/>
    <property type="project" value="TreeGrafter"/>
</dbReference>
<dbReference type="InterPro" id="IPR019455">
    <property type="entry name" value="Acetolactate_synth_ssu_C"/>
</dbReference>
<dbReference type="PANTHER" id="PTHR30239:SF0">
    <property type="entry name" value="ACETOLACTATE SYNTHASE SMALL SUBUNIT 1, CHLOROPLASTIC"/>
    <property type="match status" value="1"/>
</dbReference>
<dbReference type="InterPro" id="IPR039557">
    <property type="entry name" value="AHAS_ACT"/>
</dbReference>
<evidence type="ECO:0000256" key="6">
    <source>
        <dbReference type="ARBA" id="ARBA00023304"/>
    </source>
</evidence>
<comment type="caution">
    <text evidence="10">The sequence shown here is derived from an EMBL/GenBank/DDBJ whole genome shotgun (WGS) entry which is preliminary data.</text>
</comment>
<comment type="pathway">
    <text evidence="2 8">Amino-acid biosynthesis; L-valine biosynthesis; L-valine from pyruvate: step 1/4.</text>
</comment>
<dbReference type="InterPro" id="IPR054480">
    <property type="entry name" value="AHAS_small-like_ACT"/>
</dbReference>
<protein>
    <recommendedName>
        <fullName evidence="8">Acetolactate synthase small subunit</fullName>
        <shortName evidence="8">AHAS</shortName>
        <shortName evidence="8">ALS</shortName>
        <ecNumber evidence="8">2.2.1.6</ecNumber>
    </recommendedName>
    <alternativeName>
        <fullName evidence="8">Acetohydroxy-acid synthase small subunit</fullName>
    </alternativeName>
</protein>
<evidence type="ECO:0000256" key="8">
    <source>
        <dbReference type="RuleBase" id="RU368092"/>
    </source>
</evidence>
<keyword evidence="5 8" id="KW-0028">Amino-acid biosynthesis</keyword>
<evidence type="ECO:0000313" key="11">
    <source>
        <dbReference type="Proteomes" id="UP000622317"/>
    </source>
</evidence>
<keyword evidence="8 10" id="KW-0808">Transferase</keyword>
<gene>
    <name evidence="10" type="primary">ilvN</name>
    <name evidence="10" type="ORF">IEN85_20960</name>
</gene>
<dbReference type="FunFam" id="3.30.70.260:FF:000001">
    <property type="entry name" value="Acetolactate synthase, small subunit"/>
    <property type="match status" value="1"/>
</dbReference>
<dbReference type="PROSITE" id="PS51671">
    <property type="entry name" value="ACT"/>
    <property type="match status" value="1"/>
</dbReference>
<dbReference type="Gene3D" id="3.30.70.1150">
    <property type="entry name" value="ACT-like. Chain A, domain 2"/>
    <property type="match status" value="1"/>
</dbReference>
<evidence type="ECO:0000256" key="1">
    <source>
        <dbReference type="ARBA" id="ARBA00004974"/>
    </source>
</evidence>
<dbReference type="PANTHER" id="PTHR30239">
    <property type="entry name" value="ACETOLACTATE SYNTHASE SMALL SUBUNIT"/>
    <property type="match status" value="1"/>
</dbReference>